<feature type="transmembrane region" description="Helical" evidence="2">
    <location>
        <begin position="62"/>
        <end position="82"/>
    </location>
</feature>
<keyword evidence="2" id="KW-0472">Membrane</keyword>
<proteinExistence type="predicted"/>
<dbReference type="PANTHER" id="PTHR12300">
    <property type="entry name" value="HVA22-LIKE PROTEINS"/>
    <property type="match status" value="1"/>
</dbReference>
<feature type="region of interest" description="Disordered" evidence="1">
    <location>
        <begin position="471"/>
        <end position="491"/>
    </location>
</feature>
<feature type="compositionally biased region" description="Low complexity" evidence="1">
    <location>
        <begin position="696"/>
        <end position="713"/>
    </location>
</feature>
<feature type="transmembrane region" description="Helical" evidence="2">
    <location>
        <begin position="88"/>
        <end position="106"/>
    </location>
</feature>
<evidence type="ECO:0000313" key="5">
    <source>
        <dbReference type="RefSeq" id="XP_015182571.1"/>
    </source>
</evidence>
<accession>A0ABM1IQT4</accession>
<feature type="compositionally biased region" description="Polar residues" evidence="1">
    <location>
        <begin position="471"/>
        <end position="485"/>
    </location>
</feature>
<keyword evidence="3" id="KW-1185">Reference proteome</keyword>
<evidence type="ECO:0000313" key="3">
    <source>
        <dbReference type="Proteomes" id="UP000694924"/>
    </source>
</evidence>
<reference evidence="4 5" key="1">
    <citation type="submission" date="2025-05" db="UniProtKB">
        <authorList>
            <consortium name="RefSeq"/>
        </authorList>
    </citation>
    <scope>IDENTIFICATION</scope>
    <source>
        <tissue evidence="4 5">Whole body</tissue>
    </source>
</reference>
<feature type="compositionally biased region" description="Polar residues" evidence="1">
    <location>
        <begin position="442"/>
        <end position="452"/>
    </location>
</feature>
<feature type="region of interest" description="Disordered" evidence="1">
    <location>
        <begin position="410"/>
        <end position="452"/>
    </location>
</feature>
<keyword evidence="2" id="KW-1133">Transmembrane helix</keyword>
<dbReference type="Pfam" id="PF03134">
    <property type="entry name" value="TB2_DP1_HVA22"/>
    <property type="match status" value="1"/>
</dbReference>
<dbReference type="PANTHER" id="PTHR12300:SF117">
    <property type="entry name" value="LP05237P-RELATED"/>
    <property type="match status" value="1"/>
</dbReference>
<feature type="transmembrane region" description="Helical" evidence="2">
    <location>
        <begin position="126"/>
        <end position="148"/>
    </location>
</feature>
<dbReference type="RefSeq" id="XP_015182570.1">
    <property type="nucleotide sequence ID" value="XM_015327084.1"/>
</dbReference>
<sequence length="783" mass="88538">MDYRNDQLMLKRTRKINKIDDDDDDDDDEEEDLQITAIHRRNLTRIFLKHLITWAQDSVDRLPIRVTLCNLGILVVLLAIVLPKTLTYILLYPIFRLGFGTLYPAYASYKAVRTQNVKEYVKWMMYWIVFALFTCAETFTDVFFSFWFPFYYEIKIILVLWLLSPTTKGSSILYRRFVHPALTRHEAEIDEAFARATEQGYKAVLHLGTRGVNYATTVLMQTAIKGGGGLVQQLRKSYSLSDLTGGKHVDNRSLPEPQDETDMEDEPRRREHVGRRGYSPRRTQSSTNRVEMYFSEVDVDMIQPRPREPIASLTNIRSSDDISSGYSSGEALQSHRIASQGDALVRTSSVGARTRVKPRSTAKKTPEDAEEESKNDDLLLPSPLTLLTPDQLHQLLLLLDKNDDHRMISKSDSNEQLLDNLNERDESKSSSSEESEVWFIPNLSSETDNKQPQTELLEIDNNNLTDCQRSSEILTKPSSNEQSDLQQKDMENKENNEMTPQLITNSFQTTDANVDINKIKDEICREKLDELKELLNSAHKTVTKLVSSEENLNQIDKLISDKAESLGNLENIDSSNIWSTTNVTRSKSDCNDRAGKYNKKLAPKAPVLTQDDVLSDSTESENALKATLVIKTGMVKTFSTVNNAKDVFIAHASQTKNKKKKRSKDGITKLLSIPKNIFHGAFHKNSSGSNKDEDTSPSVSEYSSRSRSVSVGSQDITTTNEITSNVDNNKSEDSTSDNCNQDTSSDKMENSDAKVTSVKRILIPQMSHSPGASRKVYFNEDTI</sequence>
<feature type="compositionally biased region" description="Polar residues" evidence="1">
    <location>
        <begin position="714"/>
        <end position="728"/>
    </location>
</feature>
<keyword evidence="2" id="KW-0812">Transmembrane</keyword>
<dbReference type="InterPro" id="IPR004345">
    <property type="entry name" value="TB2_DP1_HVA22"/>
</dbReference>
<dbReference type="RefSeq" id="XP_015182571.1">
    <property type="nucleotide sequence ID" value="XM_015327085.1"/>
</dbReference>
<feature type="region of interest" description="Disordered" evidence="1">
    <location>
        <begin position="681"/>
        <end position="756"/>
    </location>
</feature>
<evidence type="ECO:0000256" key="1">
    <source>
        <dbReference type="SAM" id="MobiDB-lite"/>
    </source>
</evidence>
<protein>
    <submittedName>
        <fullName evidence="4 5">Uncharacterized protein LOC107069621 isoform X1</fullName>
    </submittedName>
</protein>
<feature type="compositionally biased region" description="Basic residues" evidence="1">
    <location>
        <begin position="270"/>
        <end position="279"/>
    </location>
</feature>
<evidence type="ECO:0000256" key="2">
    <source>
        <dbReference type="SAM" id="Phobius"/>
    </source>
</evidence>
<dbReference type="GeneID" id="107069621"/>
<name>A0ABM1IQT4_POLDO</name>
<feature type="region of interest" description="Disordered" evidence="1">
    <location>
        <begin position="310"/>
        <end position="382"/>
    </location>
</feature>
<feature type="region of interest" description="Disordered" evidence="1">
    <location>
        <begin position="242"/>
        <end position="290"/>
    </location>
</feature>
<gene>
    <name evidence="4 5" type="primary">LOC107069621</name>
</gene>
<organism evidence="3 5">
    <name type="scientific">Polistes dominula</name>
    <name type="common">European paper wasp</name>
    <name type="synonym">Vespa dominula</name>
    <dbReference type="NCBI Taxonomy" id="743375"/>
    <lineage>
        <taxon>Eukaryota</taxon>
        <taxon>Metazoa</taxon>
        <taxon>Ecdysozoa</taxon>
        <taxon>Arthropoda</taxon>
        <taxon>Hexapoda</taxon>
        <taxon>Insecta</taxon>
        <taxon>Pterygota</taxon>
        <taxon>Neoptera</taxon>
        <taxon>Endopterygota</taxon>
        <taxon>Hymenoptera</taxon>
        <taxon>Apocrita</taxon>
        <taxon>Aculeata</taxon>
        <taxon>Vespoidea</taxon>
        <taxon>Vespidae</taxon>
        <taxon>Polistinae</taxon>
        <taxon>Polistini</taxon>
        <taxon>Polistes</taxon>
    </lineage>
</organism>
<evidence type="ECO:0000313" key="4">
    <source>
        <dbReference type="RefSeq" id="XP_015182570.1"/>
    </source>
</evidence>
<dbReference type="Proteomes" id="UP000694924">
    <property type="component" value="Unplaced"/>
</dbReference>